<evidence type="ECO:0000256" key="3">
    <source>
        <dbReference type="ARBA" id="ARBA00022692"/>
    </source>
</evidence>
<evidence type="ECO:0000256" key="1">
    <source>
        <dbReference type="ARBA" id="ARBA00004141"/>
    </source>
</evidence>
<dbReference type="GO" id="GO:0016020">
    <property type="term" value="C:membrane"/>
    <property type="evidence" value="ECO:0007669"/>
    <property type="project" value="UniProtKB-SubCell"/>
</dbReference>
<keyword evidence="3 6" id="KW-0812">Transmembrane</keyword>
<dbReference type="Gramene" id="ONK55984">
    <property type="protein sequence ID" value="ONK55984"/>
    <property type="gene ID" value="A4U43_C10F2950"/>
</dbReference>
<dbReference type="EMBL" id="CM007390">
    <property type="protein sequence ID" value="ONK55984.1"/>
    <property type="molecule type" value="Genomic_DNA"/>
</dbReference>
<evidence type="ECO:0000259" key="7">
    <source>
        <dbReference type="Pfam" id="PF00892"/>
    </source>
</evidence>
<feature type="transmembrane region" description="Helical" evidence="6">
    <location>
        <begin position="328"/>
        <end position="346"/>
    </location>
</feature>
<feature type="transmembrane region" description="Helical" evidence="6">
    <location>
        <begin position="153"/>
        <end position="173"/>
    </location>
</feature>
<feature type="transmembrane region" description="Helical" evidence="6">
    <location>
        <begin position="31"/>
        <end position="51"/>
    </location>
</feature>
<keyword evidence="9" id="KW-1185">Reference proteome</keyword>
<dbReference type="PANTHER" id="PTHR31218">
    <property type="entry name" value="WAT1-RELATED PROTEIN"/>
    <property type="match status" value="1"/>
</dbReference>
<evidence type="ECO:0000256" key="6">
    <source>
        <dbReference type="RuleBase" id="RU363077"/>
    </source>
</evidence>
<dbReference type="InterPro" id="IPR000620">
    <property type="entry name" value="EamA_dom"/>
</dbReference>
<name>A0A5P1E094_ASPOF</name>
<keyword evidence="5 6" id="KW-0472">Membrane</keyword>
<evidence type="ECO:0000256" key="5">
    <source>
        <dbReference type="ARBA" id="ARBA00023136"/>
    </source>
</evidence>
<proteinExistence type="inferred from homology"/>
<protein>
    <recommendedName>
        <fullName evidence="6">WAT1-related protein</fullName>
    </recommendedName>
</protein>
<feature type="transmembrane region" description="Helical" evidence="6">
    <location>
        <begin position="269"/>
        <end position="290"/>
    </location>
</feature>
<sequence length="371" mass="40710">MAASSPTILGLPASPNHVQGSMSSMKAIAPYLAMIVSTLAYGGTNILGKLAIERGLNCFVLNVYRHLIAMMIFGPLSYVLERNQRPPLSLSILMKIFVLTLFGATIHLNLFYIGLDYTPPTVASALSSVIPVLTFTLAVLFRMEKVKIKSAKGIAKLIGALVCITGALLFTFWQGPLLPGFVKRPLIIVQGKNSGHGSKHYKDDWIKGSLLIFIANATFSVWFILQAKVCEVYSARLMMNTLIGFFASLQSAVAALIFDRNASSWKLEWNLQLITVLYSGIVISGLSYYLQTFCISKKGPVFAAMFSPLNLVLVALFSAFFFAERLHLSSLIGAFAMISGLYMVLWGKSKESDEEEERVAKVLPSERNPVT</sequence>
<feature type="transmembrane region" description="Helical" evidence="6">
    <location>
        <begin position="63"/>
        <end position="80"/>
    </location>
</feature>
<dbReference type="GO" id="GO:0022857">
    <property type="term" value="F:transmembrane transporter activity"/>
    <property type="evidence" value="ECO:0007669"/>
    <property type="project" value="InterPro"/>
</dbReference>
<feature type="transmembrane region" description="Helical" evidence="6">
    <location>
        <begin position="92"/>
        <end position="115"/>
    </location>
</feature>
<evidence type="ECO:0000256" key="4">
    <source>
        <dbReference type="ARBA" id="ARBA00022989"/>
    </source>
</evidence>
<comment type="similarity">
    <text evidence="2 6">Belongs to the drug/metabolite transporter (DMT) superfamily. Plant drug/metabolite exporter (P-DME) (TC 2.A.7.4) family.</text>
</comment>
<feature type="transmembrane region" description="Helical" evidence="6">
    <location>
        <begin position="302"/>
        <end position="322"/>
    </location>
</feature>
<dbReference type="Proteomes" id="UP000243459">
    <property type="component" value="Chromosome 10"/>
</dbReference>
<accession>A0A5P1E094</accession>
<reference evidence="9" key="1">
    <citation type="journal article" date="2017" name="Nat. Commun.">
        <title>The asparagus genome sheds light on the origin and evolution of a young Y chromosome.</title>
        <authorList>
            <person name="Harkess A."/>
            <person name="Zhou J."/>
            <person name="Xu C."/>
            <person name="Bowers J.E."/>
            <person name="Van der Hulst R."/>
            <person name="Ayyampalayam S."/>
            <person name="Mercati F."/>
            <person name="Riccardi P."/>
            <person name="McKain M.R."/>
            <person name="Kakrana A."/>
            <person name="Tang H."/>
            <person name="Ray J."/>
            <person name="Groenendijk J."/>
            <person name="Arikit S."/>
            <person name="Mathioni S.M."/>
            <person name="Nakano M."/>
            <person name="Shan H."/>
            <person name="Telgmann-Rauber A."/>
            <person name="Kanno A."/>
            <person name="Yue Z."/>
            <person name="Chen H."/>
            <person name="Li W."/>
            <person name="Chen Y."/>
            <person name="Xu X."/>
            <person name="Zhang Y."/>
            <person name="Luo S."/>
            <person name="Chen H."/>
            <person name="Gao J."/>
            <person name="Mao Z."/>
            <person name="Pires J.C."/>
            <person name="Luo M."/>
            <person name="Kudrna D."/>
            <person name="Wing R.A."/>
            <person name="Meyers B.C."/>
            <person name="Yi K."/>
            <person name="Kong H."/>
            <person name="Lavrijsen P."/>
            <person name="Sunseri F."/>
            <person name="Falavigna A."/>
            <person name="Ye Y."/>
            <person name="Leebens-Mack J.H."/>
            <person name="Chen G."/>
        </authorList>
    </citation>
    <scope>NUCLEOTIDE SEQUENCE [LARGE SCALE GENOMIC DNA]</scope>
    <source>
        <strain evidence="9">cv. DH0086</strain>
    </source>
</reference>
<evidence type="ECO:0000256" key="2">
    <source>
        <dbReference type="ARBA" id="ARBA00007635"/>
    </source>
</evidence>
<dbReference type="InterPro" id="IPR030184">
    <property type="entry name" value="WAT1-related"/>
</dbReference>
<dbReference type="OMA" id="YSARLMM"/>
<feature type="transmembrane region" description="Helical" evidence="6">
    <location>
        <begin position="121"/>
        <end position="141"/>
    </location>
</feature>
<feature type="domain" description="EamA" evidence="7">
    <location>
        <begin position="31"/>
        <end position="165"/>
    </location>
</feature>
<keyword evidence="4 6" id="KW-1133">Transmembrane helix</keyword>
<feature type="transmembrane region" description="Helical" evidence="6">
    <location>
        <begin position="205"/>
        <end position="225"/>
    </location>
</feature>
<gene>
    <name evidence="8" type="ORF">A4U43_C10F2950</name>
</gene>
<evidence type="ECO:0000313" key="8">
    <source>
        <dbReference type="EMBL" id="ONK55984.1"/>
    </source>
</evidence>
<feature type="domain" description="EamA" evidence="7">
    <location>
        <begin position="207"/>
        <end position="345"/>
    </location>
</feature>
<comment type="subcellular location">
    <subcellularLocation>
        <location evidence="1 6">Membrane</location>
        <topology evidence="1 6">Multi-pass membrane protein</topology>
    </subcellularLocation>
</comment>
<evidence type="ECO:0000313" key="9">
    <source>
        <dbReference type="Proteomes" id="UP000243459"/>
    </source>
</evidence>
<feature type="transmembrane region" description="Helical" evidence="6">
    <location>
        <begin position="237"/>
        <end position="257"/>
    </location>
</feature>
<dbReference type="InterPro" id="IPR037185">
    <property type="entry name" value="EmrE-like"/>
</dbReference>
<dbReference type="Pfam" id="PF00892">
    <property type="entry name" value="EamA"/>
    <property type="match status" value="2"/>
</dbReference>
<organism evidence="8 9">
    <name type="scientific">Asparagus officinalis</name>
    <name type="common">Garden asparagus</name>
    <dbReference type="NCBI Taxonomy" id="4686"/>
    <lineage>
        <taxon>Eukaryota</taxon>
        <taxon>Viridiplantae</taxon>
        <taxon>Streptophyta</taxon>
        <taxon>Embryophyta</taxon>
        <taxon>Tracheophyta</taxon>
        <taxon>Spermatophyta</taxon>
        <taxon>Magnoliopsida</taxon>
        <taxon>Liliopsida</taxon>
        <taxon>Asparagales</taxon>
        <taxon>Asparagaceae</taxon>
        <taxon>Asparagoideae</taxon>
        <taxon>Asparagus</taxon>
    </lineage>
</organism>
<dbReference type="SUPFAM" id="SSF103481">
    <property type="entry name" value="Multidrug resistance efflux transporter EmrE"/>
    <property type="match status" value="2"/>
</dbReference>
<dbReference type="OrthoDB" id="1728340at2759"/>
<dbReference type="AlphaFoldDB" id="A0A5P1E094"/>